<evidence type="ECO:0000256" key="5">
    <source>
        <dbReference type="SAM" id="Coils"/>
    </source>
</evidence>
<gene>
    <name evidence="8" type="ORF">PZA18_07515</name>
</gene>
<evidence type="ECO:0000259" key="7">
    <source>
        <dbReference type="Pfam" id="PF26002"/>
    </source>
</evidence>
<evidence type="ECO:0000313" key="9">
    <source>
        <dbReference type="Proteomes" id="UP001172778"/>
    </source>
</evidence>
<keyword evidence="5" id="KW-0175">Coiled coil</keyword>
<dbReference type="Pfam" id="PF26002">
    <property type="entry name" value="Beta-barrel_AprE"/>
    <property type="match status" value="1"/>
</dbReference>
<feature type="coiled-coil region" evidence="5">
    <location>
        <begin position="229"/>
        <end position="270"/>
    </location>
</feature>
<keyword evidence="9" id="KW-1185">Reference proteome</keyword>
<keyword evidence="2 6" id="KW-0812">Transmembrane</keyword>
<evidence type="ECO:0000256" key="4">
    <source>
        <dbReference type="ARBA" id="ARBA00023136"/>
    </source>
</evidence>
<evidence type="ECO:0000256" key="2">
    <source>
        <dbReference type="ARBA" id="ARBA00022692"/>
    </source>
</evidence>
<dbReference type="InterPro" id="IPR050739">
    <property type="entry name" value="MFP"/>
</dbReference>
<dbReference type="PANTHER" id="PTHR30386:SF26">
    <property type="entry name" value="TRANSPORT PROTEIN COMB"/>
    <property type="match status" value="1"/>
</dbReference>
<sequence>MSRLANRLFKALSEVQSIEKFILLSATVFLVFLFLLLKAIPVVDYMDNVKGKISSSTPPLRILSNGQYHIKKVHVAADQYVRKGDLLVDFDNTQILSEFSQVNTEMARLQRDLQFSRDQSLLMTEKIVLNEKVIAEKERLRVIGQKKNALTMQFDAEKKLSTEQIKSLSNKLLTQLIPRLEDTDFSTMEKLRILSNAHANLRQINDLSAQIQNNSYLPEETDRKAAIEVANLRKENVDLKLSMRNGERQLQQVESELLKLKIRRETLQMDLEKMSIRSPASGYIVNLSPNMRHSNLVKSGEEILAIHDEGAPLEAEVVLTDEQYKETHLGQKVNIELFAWNHYRHGIVPGEITFISRDKIIPNTVEAKIPVFTARVKISRSPGLDIKMGYDFRAKIILGEITLLDYMLKKLNFMN</sequence>
<name>A0ABT7DXK0_9NEIS</name>
<evidence type="ECO:0000256" key="3">
    <source>
        <dbReference type="ARBA" id="ARBA00022989"/>
    </source>
</evidence>
<dbReference type="RefSeq" id="WP_284100199.1">
    <property type="nucleotide sequence ID" value="NZ_JARRAF010000006.1"/>
</dbReference>
<dbReference type="PANTHER" id="PTHR30386">
    <property type="entry name" value="MEMBRANE FUSION SUBUNIT OF EMRAB-TOLC MULTIDRUG EFFLUX PUMP"/>
    <property type="match status" value="1"/>
</dbReference>
<feature type="transmembrane region" description="Helical" evidence="6">
    <location>
        <begin position="21"/>
        <end position="40"/>
    </location>
</feature>
<accession>A0ABT7DXK0</accession>
<evidence type="ECO:0000256" key="6">
    <source>
        <dbReference type="SAM" id="Phobius"/>
    </source>
</evidence>
<proteinExistence type="predicted"/>
<organism evidence="8 9">
    <name type="scientific">Parachitinimonas caeni</name>
    <dbReference type="NCBI Taxonomy" id="3031301"/>
    <lineage>
        <taxon>Bacteria</taxon>
        <taxon>Pseudomonadati</taxon>
        <taxon>Pseudomonadota</taxon>
        <taxon>Betaproteobacteria</taxon>
        <taxon>Neisseriales</taxon>
        <taxon>Chitinibacteraceae</taxon>
        <taxon>Parachitinimonas</taxon>
    </lineage>
</organism>
<reference evidence="8" key="1">
    <citation type="submission" date="2023-03" db="EMBL/GenBank/DDBJ databases">
        <title>Chitinimonas shenzhenensis gen. nov., sp. nov., a novel member of family Burkholderiaceae isolated from activated sludge collected in Shen Zhen, China.</title>
        <authorList>
            <person name="Wang X."/>
        </authorList>
    </citation>
    <scope>NUCLEOTIDE SEQUENCE</scope>
    <source>
        <strain evidence="8">DQS-5</strain>
    </source>
</reference>
<evidence type="ECO:0000256" key="1">
    <source>
        <dbReference type="ARBA" id="ARBA00004167"/>
    </source>
</evidence>
<protein>
    <recommendedName>
        <fullName evidence="7">AprE-like beta-barrel domain-containing protein</fullName>
    </recommendedName>
</protein>
<feature type="domain" description="AprE-like beta-barrel" evidence="7">
    <location>
        <begin position="315"/>
        <end position="380"/>
    </location>
</feature>
<comment type="caution">
    <text evidence="8">The sequence shown here is derived from an EMBL/GenBank/DDBJ whole genome shotgun (WGS) entry which is preliminary data.</text>
</comment>
<keyword evidence="4 6" id="KW-0472">Membrane</keyword>
<comment type="subcellular location">
    <subcellularLocation>
        <location evidence="1">Membrane</location>
        <topology evidence="1">Single-pass membrane protein</topology>
    </subcellularLocation>
</comment>
<evidence type="ECO:0000313" key="8">
    <source>
        <dbReference type="EMBL" id="MDK2123895.1"/>
    </source>
</evidence>
<dbReference type="EMBL" id="JARRAF010000006">
    <property type="protein sequence ID" value="MDK2123895.1"/>
    <property type="molecule type" value="Genomic_DNA"/>
</dbReference>
<dbReference type="PRINTS" id="PR01490">
    <property type="entry name" value="RTXTOXIND"/>
</dbReference>
<dbReference type="InterPro" id="IPR058982">
    <property type="entry name" value="Beta-barrel_AprE"/>
</dbReference>
<dbReference type="Proteomes" id="UP001172778">
    <property type="component" value="Unassembled WGS sequence"/>
</dbReference>
<keyword evidence="3 6" id="KW-1133">Transmembrane helix</keyword>